<keyword evidence="2" id="KW-1133">Transmembrane helix</keyword>
<dbReference type="InterPro" id="IPR005097">
    <property type="entry name" value="Sacchrp_dh_NADP-bd"/>
</dbReference>
<evidence type="ECO:0000256" key="2">
    <source>
        <dbReference type="SAM" id="Phobius"/>
    </source>
</evidence>
<dbReference type="PANTHER" id="PTHR12286:SF5">
    <property type="entry name" value="SACCHAROPINE DEHYDROGENASE-LIKE OXIDOREDUCTASE"/>
    <property type="match status" value="1"/>
</dbReference>
<comment type="caution">
    <text evidence="4">The sequence shown here is derived from an EMBL/GenBank/DDBJ whole genome shotgun (WGS) entry which is preliminary data.</text>
</comment>
<comment type="similarity">
    <text evidence="1">Belongs to the saccharopine dehydrogenase family.</text>
</comment>
<dbReference type="EMBL" id="MU157844">
    <property type="protein sequence ID" value="KAF9529743.1"/>
    <property type="molecule type" value="Genomic_DNA"/>
</dbReference>
<dbReference type="GO" id="GO:0051287">
    <property type="term" value="F:NAD binding"/>
    <property type="evidence" value="ECO:0007669"/>
    <property type="project" value="InterPro"/>
</dbReference>
<dbReference type="OrthoDB" id="10268090at2759"/>
<feature type="domain" description="Semialdehyde dehydrogenase NAD-binding" evidence="3">
    <location>
        <begin position="7"/>
        <end position="124"/>
    </location>
</feature>
<name>A0A9P6JRB8_9AGAR</name>
<evidence type="ECO:0000259" key="3">
    <source>
        <dbReference type="SMART" id="SM00859"/>
    </source>
</evidence>
<dbReference type="AlphaFoldDB" id="A0A9P6JRB8"/>
<keyword evidence="5" id="KW-1185">Reference proteome</keyword>
<dbReference type="Gene3D" id="3.40.50.720">
    <property type="entry name" value="NAD(P)-binding Rossmann-like Domain"/>
    <property type="match status" value="1"/>
</dbReference>
<dbReference type="GO" id="GO:0016620">
    <property type="term" value="F:oxidoreductase activity, acting on the aldehyde or oxo group of donors, NAD or NADP as acceptor"/>
    <property type="evidence" value="ECO:0007669"/>
    <property type="project" value="InterPro"/>
</dbReference>
<dbReference type="GO" id="GO:1901607">
    <property type="term" value="P:alpha-amino acid biosynthetic process"/>
    <property type="evidence" value="ECO:0007669"/>
    <property type="project" value="UniProtKB-ARBA"/>
</dbReference>
<organism evidence="4 5">
    <name type="scientific">Crepidotus variabilis</name>
    <dbReference type="NCBI Taxonomy" id="179855"/>
    <lineage>
        <taxon>Eukaryota</taxon>
        <taxon>Fungi</taxon>
        <taxon>Dikarya</taxon>
        <taxon>Basidiomycota</taxon>
        <taxon>Agaricomycotina</taxon>
        <taxon>Agaricomycetes</taxon>
        <taxon>Agaricomycetidae</taxon>
        <taxon>Agaricales</taxon>
        <taxon>Agaricineae</taxon>
        <taxon>Crepidotaceae</taxon>
        <taxon>Crepidotus</taxon>
    </lineage>
</organism>
<sequence>MSNEKVDILVLGATGFTGGLTVRYLATHPQRQHFSLAIGGRNAKKLEEVVKKLNLASDVKLVQADATKDEEAERAVKGAKVVVNCVGPYWLYGTATVRACARNGVHYVDLTAEPPWTRRMILEYDYLATKTGAIIVPSCGFDSIPSDSTAYLSNKTLKSLPSSTGLPLYAGTSTTVHNFNGGISGGTISTALTILEEIPHSDIKFAAKQYSLSPFVGKKQGGLGFKYLYKLVVPGLPRKNYIGGFFFMSPANRSLVQRTFGLFELHAAQSGDLESKKRSYGPDFVYDEFMQTNSVLKAFVIGTSFVIAFTLLAFKPFRVLLKSMFPPAGSGPSEEKMEKGWFSATNLTVSTSNPPVYVKSVIKGKGDPGYSTTAVMISECALSILLPPVSSTSSQSNLSRSGNNIHALGPIAKRGGILTPMTAFGDVLIQRMEETGSFQFSSSVVGDKRKDD</sequence>
<dbReference type="SUPFAM" id="SSF51735">
    <property type="entry name" value="NAD(P)-binding Rossmann-fold domains"/>
    <property type="match status" value="1"/>
</dbReference>
<dbReference type="InterPro" id="IPR036291">
    <property type="entry name" value="NAD(P)-bd_dom_sf"/>
</dbReference>
<dbReference type="InterPro" id="IPR051276">
    <property type="entry name" value="Saccharopine_DH-like_oxidrdct"/>
</dbReference>
<dbReference type="GO" id="GO:0005739">
    <property type="term" value="C:mitochondrion"/>
    <property type="evidence" value="ECO:0007669"/>
    <property type="project" value="TreeGrafter"/>
</dbReference>
<gene>
    <name evidence="4" type="ORF">CPB83DRAFT_789545</name>
</gene>
<dbReference type="Proteomes" id="UP000807306">
    <property type="component" value="Unassembled WGS sequence"/>
</dbReference>
<evidence type="ECO:0000256" key="1">
    <source>
        <dbReference type="ARBA" id="ARBA00038048"/>
    </source>
</evidence>
<dbReference type="PANTHER" id="PTHR12286">
    <property type="entry name" value="SACCHAROPINE DEHYDROGENASE-LIKE OXIDOREDUCTASE"/>
    <property type="match status" value="1"/>
</dbReference>
<dbReference type="GO" id="GO:0009247">
    <property type="term" value="P:glycolipid biosynthetic process"/>
    <property type="evidence" value="ECO:0007669"/>
    <property type="project" value="TreeGrafter"/>
</dbReference>
<accession>A0A9P6JRB8</accession>
<dbReference type="SMART" id="SM00859">
    <property type="entry name" value="Semialdhyde_dh"/>
    <property type="match status" value="1"/>
</dbReference>
<evidence type="ECO:0000313" key="4">
    <source>
        <dbReference type="EMBL" id="KAF9529743.1"/>
    </source>
</evidence>
<keyword evidence="2" id="KW-0812">Transmembrane</keyword>
<feature type="transmembrane region" description="Helical" evidence="2">
    <location>
        <begin position="295"/>
        <end position="314"/>
    </location>
</feature>
<dbReference type="Pfam" id="PF03435">
    <property type="entry name" value="Sacchrp_dh_NADP"/>
    <property type="match status" value="1"/>
</dbReference>
<keyword evidence="2" id="KW-0472">Membrane</keyword>
<dbReference type="InterPro" id="IPR000534">
    <property type="entry name" value="Semialdehyde_DH_NAD-bd"/>
</dbReference>
<dbReference type="GO" id="GO:0005811">
    <property type="term" value="C:lipid droplet"/>
    <property type="evidence" value="ECO:0007669"/>
    <property type="project" value="TreeGrafter"/>
</dbReference>
<reference evidence="4" key="1">
    <citation type="submission" date="2020-11" db="EMBL/GenBank/DDBJ databases">
        <authorList>
            <consortium name="DOE Joint Genome Institute"/>
            <person name="Ahrendt S."/>
            <person name="Riley R."/>
            <person name="Andreopoulos W."/>
            <person name="Labutti K."/>
            <person name="Pangilinan J."/>
            <person name="Ruiz-Duenas F.J."/>
            <person name="Barrasa J.M."/>
            <person name="Sanchez-Garcia M."/>
            <person name="Camarero S."/>
            <person name="Miyauchi S."/>
            <person name="Serrano A."/>
            <person name="Linde D."/>
            <person name="Babiker R."/>
            <person name="Drula E."/>
            <person name="Ayuso-Fernandez I."/>
            <person name="Pacheco R."/>
            <person name="Padilla G."/>
            <person name="Ferreira P."/>
            <person name="Barriuso J."/>
            <person name="Kellner H."/>
            <person name="Castanera R."/>
            <person name="Alfaro M."/>
            <person name="Ramirez L."/>
            <person name="Pisabarro A.G."/>
            <person name="Kuo A."/>
            <person name="Tritt A."/>
            <person name="Lipzen A."/>
            <person name="He G."/>
            <person name="Yan M."/>
            <person name="Ng V."/>
            <person name="Cullen D."/>
            <person name="Martin F."/>
            <person name="Rosso M.-N."/>
            <person name="Henrissat B."/>
            <person name="Hibbett D."/>
            <person name="Martinez A.T."/>
            <person name="Grigoriev I.V."/>
        </authorList>
    </citation>
    <scope>NUCLEOTIDE SEQUENCE</scope>
    <source>
        <strain evidence="4">CBS 506.95</strain>
    </source>
</reference>
<protein>
    <submittedName>
        <fullName evidence="4">Saccharopine dehydrogenase-domain-containing protein</fullName>
    </submittedName>
</protein>
<proteinExistence type="inferred from homology"/>
<dbReference type="GO" id="GO:0005886">
    <property type="term" value="C:plasma membrane"/>
    <property type="evidence" value="ECO:0007669"/>
    <property type="project" value="TreeGrafter"/>
</dbReference>
<evidence type="ECO:0000313" key="5">
    <source>
        <dbReference type="Proteomes" id="UP000807306"/>
    </source>
</evidence>